<dbReference type="VEuPathDB" id="TrichDB:TRFO_22808"/>
<dbReference type="Gene3D" id="3.30.450.200">
    <property type="match status" value="1"/>
</dbReference>
<comment type="caution">
    <text evidence="2">The sequence shown here is derived from an EMBL/GenBank/DDBJ whole genome shotgun (WGS) entry which is preliminary data.</text>
</comment>
<evidence type="ECO:0000313" key="3">
    <source>
        <dbReference type="Proteomes" id="UP000179807"/>
    </source>
</evidence>
<dbReference type="OrthoDB" id="10266080at2759"/>
<dbReference type="PROSITE" id="PS50211">
    <property type="entry name" value="DENN"/>
    <property type="match status" value="1"/>
</dbReference>
<gene>
    <name evidence="2" type="ORF">TRFO_22808</name>
</gene>
<proteinExistence type="predicted"/>
<dbReference type="EMBL" id="MLAK01000662">
    <property type="protein sequence ID" value="OHT08621.1"/>
    <property type="molecule type" value="Genomic_DNA"/>
</dbReference>
<accession>A0A1J4KH03</accession>
<sequence>MIDEVEVDDGDIEISPSEFATFKPTRRQSSMEMYNYDHSIHHSIKQKRLSMSFLATPIFKRMETSAQHIYEHFLIIGCPMSSDCSDEHPKPQILFCYPSAPLIFSPQEFKTIVHFCFPSEFKPIGEQDKKRLFMTQFIFRLTEASKGNAVYGVCTHVSAAACNKSFFYDERSKQYPFCFCFLTTNPMFSVIFQYETFLAMWTCQNIKFVPHPDAFLKYTPPTEEETPTLLPNLVFAAGSQRAQSIRIPRAFLQELAWFHSLQANKDSKQDVTVSSHLHLVLPKLDSYEAYIQAPSLDSLFSALSLKNIVKLYSELLLEVQTVFVSANIHKLTLSVIAAVTLLAPFNINGTLMPLLPRDSHFMALLESPVPYIAGLLVDEHEFIAPQGVCVVDLDHDLIIEQEAMPELPKFAALKHKLKTILKEHEQSITVPQKTVKTGVLKKTTKVNEKYINFLRSVSDFAKPRVMVDQIPQKYIFTAEVVNQIMDCFMKSIAPTVEALIKPCFVTETTDINNPVTVFNKELFLDSVPENARPFYSLFATTTMFQDFCDTKTDATAQEIVDETQHRFSIGRRRRTTTRHAFESNNSSTAPLE</sequence>
<dbReference type="Proteomes" id="UP000179807">
    <property type="component" value="Unassembled WGS sequence"/>
</dbReference>
<dbReference type="InterPro" id="IPR051942">
    <property type="entry name" value="DENN_domain_containing_2"/>
</dbReference>
<dbReference type="GeneID" id="94837486"/>
<dbReference type="RefSeq" id="XP_068361757.1">
    <property type="nucleotide sequence ID" value="XM_068502782.1"/>
</dbReference>
<dbReference type="Pfam" id="PF02141">
    <property type="entry name" value="DENN"/>
    <property type="match status" value="1"/>
</dbReference>
<dbReference type="AlphaFoldDB" id="A0A1J4KH03"/>
<dbReference type="SMART" id="SM00799">
    <property type="entry name" value="DENN"/>
    <property type="match status" value="1"/>
</dbReference>
<reference evidence="2" key="1">
    <citation type="submission" date="2016-10" db="EMBL/GenBank/DDBJ databases">
        <authorList>
            <person name="Benchimol M."/>
            <person name="Almeida L.G."/>
            <person name="Vasconcelos A.T."/>
            <person name="Perreira-Neves A."/>
            <person name="Rosa I.A."/>
            <person name="Tasca T."/>
            <person name="Bogo M.R."/>
            <person name="de Souza W."/>
        </authorList>
    </citation>
    <scope>NUCLEOTIDE SEQUENCE [LARGE SCALE GENOMIC DNA]</scope>
    <source>
        <strain evidence="2">K</strain>
    </source>
</reference>
<organism evidence="2 3">
    <name type="scientific">Tritrichomonas foetus</name>
    <dbReference type="NCBI Taxonomy" id="1144522"/>
    <lineage>
        <taxon>Eukaryota</taxon>
        <taxon>Metamonada</taxon>
        <taxon>Parabasalia</taxon>
        <taxon>Tritrichomonadida</taxon>
        <taxon>Tritrichomonadidae</taxon>
        <taxon>Tritrichomonas</taxon>
    </lineage>
</organism>
<feature type="domain" description="UDENN" evidence="1">
    <location>
        <begin position="71"/>
        <end position="559"/>
    </location>
</feature>
<dbReference type="PANTHER" id="PTHR15288">
    <property type="entry name" value="DENN DOMAIN-CONTAINING PROTEIN 2"/>
    <property type="match status" value="1"/>
</dbReference>
<protein>
    <recommendedName>
        <fullName evidence="1">UDENN domain-containing protein</fullName>
    </recommendedName>
</protein>
<evidence type="ECO:0000313" key="2">
    <source>
        <dbReference type="EMBL" id="OHT08621.1"/>
    </source>
</evidence>
<dbReference type="Gene3D" id="3.40.50.11500">
    <property type="match status" value="1"/>
</dbReference>
<name>A0A1J4KH03_9EUKA</name>
<keyword evidence="3" id="KW-1185">Reference proteome</keyword>
<evidence type="ECO:0000259" key="1">
    <source>
        <dbReference type="PROSITE" id="PS50211"/>
    </source>
</evidence>
<dbReference type="PANTHER" id="PTHR15288:SF0">
    <property type="entry name" value="UDENN DOMAIN-CONTAINING PROTEIN"/>
    <property type="match status" value="1"/>
</dbReference>
<dbReference type="InterPro" id="IPR037516">
    <property type="entry name" value="Tripartite_DENN"/>
</dbReference>
<dbReference type="InterPro" id="IPR043153">
    <property type="entry name" value="DENN_C"/>
</dbReference>
<dbReference type="InterPro" id="IPR001194">
    <property type="entry name" value="cDENN_dom"/>
</dbReference>